<name>A0A382I7G4_9ZZZZ</name>
<accession>A0A382I7G4</accession>
<dbReference type="AlphaFoldDB" id="A0A382I7G4"/>
<reference evidence="1" key="1">
    <citation type="submission" date="2018-05" db="EMBL/GenBank/DDBJ databases">
        <authorList>
            <person name="Lanie J.A."/>
            <person name="Ng W.-L."/>
            <person name="Kazmierczak K.M."/>
            <person name="Andrzejewski T.M."/>
            <person name="Davidsen T.M."/>
            <person name="Wayne K.J."/>
            <person name="Tettelin H."/>
            <person name="Glass J.I."/>
            <person name="Rusch D."/>
            <person name="Podicherti R."/>
            <person name="Tsui H.-C.T."/>
            <person name="Winkler M.E."/>
        </authorList>
    </citation>
    <scope>NUCLEOTIDE SEQUENCE</scope>
</reference>
<organism evidence="1">
    <name type="scientific">marine metagenome</name>
    <dbReference type="NCBI Taxonomy" id="408172"/>
    <lineage>
        <taxon>unclassified sequences</taxon>
        <taxon>metagenomes</taxon>
        <taxon>ecological metagenomes</taxon>
    </lineage>
</organism>
<sequence length="27" mass="3344">MIEINFHLDTKKLDVEPSEYRYLYVNI</sequence>
<dbReference type="EMBL" id="UINC01065659">
    <property type="protein sequence ID" value="SVB95556.1"/>
    <property type="molecule type" value="Genomic_DNA"/>
</dbReference>
<proteinExistence type="predicted"/>
<gene>
    <name evidence="1" type="ORF">METZ01_LOCUS248410</name>
</gene>
<evidence type="ECO:0000313" key="1">
    <source>
        <dbReference type="EMBL" id="SVB95556.1"/>
    </source>
</evidence>
<protein>
    <submittedName>
        <fullName evidence="1">Uncharacterized protein</fullName>
    </submittedName>
</protein>